<feature type="compositionally biased region" description="Acidic residues" evidence="1">
    <location>
        <begin position="79"/>
        <end position="111"/>
    </location>
</feature>
<dbReference type="AlphaFoldDB" id="A0A318TQW5"/>
<dbReference type="RefSeq" id="WP_110779294.1">
    <property type="nucleotide sequence ID" value="NZ_QJTI01000001.1"/>
</dbReference>
<proteinExistence type="predicted"/>
<feature type="compositionally biased region" description="Polar residues" evidence="1">
    <location>
        <begin position="1"/>
        <end position="10"/>
    </location>
</feature>
<organism evidence="2 3">
    <name type="scientific">Rhodopseudomonas faecalis</name>
    <dbReference type="NCBI Taxonomy" id="99655"/>
    <lineage>
        <taxon>Bacteria</taxon>
        <taxon>Pseudomonadati</taxon>
        <taxon>Pseudomonadota</taxon>
        <taxon>Alphaproteobacteria</taxon>
        <taxon>Hyphomicrobiales</taxon>
        <taxon>Nitrobacteraceae</taxon>
        <taxon>Rhodopseudomonas</taxon>
    </lineage>
</organism>
<feature type="compositionally biased region" description="Low complexity" evidence="1">
    <location>
        <begin position="112"/>
        <end position="131"/>
    </location>
</feature>
<accession>A0A318TQW5</accession>
<name>A0A318TQW5_9BRAD</name>
<evidence type="ECO:0000256" key="1">
    <source>
        <dbReference type="SAM" id="MobiDB-lite"/>
    </source>
</evidence>
<gene>
    <name evidence="2" type="ORF">BJ122_101168</name>
</gene>
<feature type="compositionally biased region" description="Low complexity" evidence="1">
    <location>
        <begin position="139"/>
        <end position="156"/>
    </location>
</feature>
<dbReference type="EMBL" id="QJTI01000001">
    <property type="protein sequence ID" value="PYF05428.1"/>
    <property type="molecule type" value="Genomic_DNA"/>
</dbReference>
<comment type="caution">
    <text evidence="2">The sequence shown here is derived from an EMBL/GenBank/DDBJ whole genome shotgun (WGS) entry which is preliminary data.</text>
</comment>
<reference evidence="2 3" key="1">
    <citation type="submission" date="2018-06" db="EMBL/GenBank/DDBJ databases">
        <title>Genomic Encyclopedia of Archaeal and Bacterial Type Strains, Phase II (KMG-II): from individual species to whole genera.</title>
        <authorList>
            <person name="Goeker M."/>
        </authorList>
    </citation>
    <scope>NUCLEOTIDE SEQUENCE [LARGE SCALE GENOMIC DNA]</scope>
    <source>
        <strain evidence="2 3">JCM 11668</strain>
    </source>
</reference>
<evidence type="ECO:0000313" key="3">
    <source>
        <dbReference type="Proteomes" id="UP000248148"/>
    </source>
</evidence>
<feature type="region of interest" description="Disordered" evidence="1">
    <location>
        <begin position="235"/>
        <end position="256"/>
    </location>
</feature>
<dbReference type="OrthoDB" id="8264817at2"/>
<feature type="compositionally biased region" description="Basic and acidic residues" evidence="1">
    <location>
        <begin position="243"/>
        <end position="256"/>
    </location>
</feature>
<protein>
    <submittedName>
        <fullName evidence="2">Uncharacterized protein</fullName>
    </submittedName>
</protein>
<feature type="region of interest" description="Disordered" evidence="1">
    <location>
        <begin position="1"/>
        <end position="173"/>
    </location>
</feature>
<keyword evidence="3" id="KW-1185">Reference proteome</keyword>
<feature type="compositionally biased region" description="Low complexity" evidence="1">
    <location>
        <begin position="41"/>
        <end position="64"/>
    </location>
</feature>
<evidence type="ECO:0000313" key="2">
    <source>
        <dbReference type="EMBL" id="PYF05428.1"/>
    </source>
</evidence>
<sequence length="256" mass="26918">MSQNDPTNSALAAIASIFGPSRRVPAEQATAPEGDARQAEEAAAPPSASGGTDEPQAASELSEASSDDKVETEAAAEQPEQDAEASNEQAEADESAGDEADADQAAADDSDAGPVAEGDQPAEAEQAAQPSEEAEPAQDESVASEPAAVAAPMVPMSDEEIDGYSRSGPGPLDSLRFKWTARRDEDGAFFVDETIGFASRPISTGPLPREQVIAFIDQRAQEAQERFDALRSEMIRPSAERQQQAERHYEDVDGEG</sequence>
<dbReference type="Proteomes" id="UP000248148">
    <property type="component" value="Unassembled WGS sequence"/>
</dbReference>